<dbReference type="OrthoDB" id="10548430at2759"/>
<gene>
    <name evidence="2" type="ORF">AGERDE_LOCUS11335</name>
</gene>
<accession>A0A9N9DQL1</accession>
<feature type="region of interest" description="Disordered" evidence="1">
    <location>
        <begin position="44"/>
        <end position="93"/>
    </location>
</feature>
<feature type="compositionally biased region" description="Basic and acidic residues" evidence="1">
    <location>
        <begin position="68"/>
        <end position="83"/>
    </location>
</feature>
<dbReference type="AlphaFoldDB" id="A0A9N9DQL1"/>
<comment type="caution">
    <text evidence="2">The sequence shown here is derived from an EMBL/GenBank/DDBJ whole genome shotgun (WGS) entry which is preliminary data.</text>
</comment>
<name>A0A9N9DQL1_9GLOM</name>
<organism evidence="2 3">
    <name type="scientific">Ambispora gerdemannii</name>
    <dbReference type="NCBI Taxonomy" id="144530"/>
    <lineage>
        <taxon>Eukaryota</taxon>
        <taxon>Fungi</taxon>
        <taxon>Fungi incertae sedis</taxon>
        <taxon>Mucoromycota</taxon>
        <taxon>Glomeromycotina</taxon>
        <taxon>Glomeromycetes</taxon>
        <taxon>Archaeosporales</taxon>
        <taxon>Ambisporaceae</taxon>
        <taxon>Ambispora</taxon>
    </lineage>
</organism>
<reference evidence="2" key="1">
    <citation type="submission" date="2021-06" db="EMBL/GenBank/DDBJ databases">
        <authorList>
            <person name="Kallberg Y."/>
            <person name="Tangrot J."/>
            <person name="Rosling A."/>
        </authorList>
    </citation>
    <scope>NUCLEOTIDE SEQUENCE</scope>
    <source>
        <strain evidence="2">MT106</strain>
    </source>
</reference>
<dbReference type="EMBL" id="CAJVPL010004599">
    <property type="protein sequence ID" value="CAG8649367.1"/>
    <property type="molecule type" value="Genomic_DNA"/>
</dbReference>
<evidence type="ECO:0000256" key="1">
    <source>
        <dbReference type="SAM" id="MobiDB-lite"/>
    </source>
</evidence>
<dbReference type="Proteomes" id="UP000789831">
    <property type="component" value="Unassembled WGS sequence"/>
</dbReference>
<feature type="compositionally biased region" description="Polar residues" evidence="1">
    <location>
        <begin position="44"/>
        <end position="53"/>
    </location>
</feature>
<proteinExistence type="predicted"/>
<sequence>YQHILTKFKAAVKQSLGTEQQSGEYRAIEHSQNFEEVKLARTNIQQSRQNPDSPTRHVPDNNSPNQPEPDKKKDVKKRNELSELKSGPTEEEKEWLELARAKSNLSRKLSKKELTEILSRRKEIAELEKQLVRIKSLIEEGKSKLSLEGNNVNAKLVLPGGIYIQKEDDNTNLLQIKDKGGNDIDVKYDIMNLKIVANDEKKKNDYDRGIEFDGATNTLILNTSDFGNGLDSIDISSYFFNDGFPPSLYNPSDFKNYQRELFALEDLLTDLETNYQSPQSNISNSATKLNELLVYYYPSGDAIKQDLFDLRESPGKTGIFGFANANGFAIAQRGGSQIGTVTIGKPYYSGDQTPGASESGDDHLLPGDPNVEFIKKALKGGKYRGFLIIDPAQTASIAATSGRKHKILFGHECATGAPQYQKERIDSFRKFLSTNMETESEETDKRKCFGFEVADISPKGYYQNLSGGAASAGKTKITYDILMAPDLDAAIDLAFFGRPYKDMHNVDNSLLFLNEIEGKSKKEILDIYFNKVDKWGRKIDKVISALSAALGENRGPGPNPPPQPNPDIPSPNDNNSLSAEILRKIEELLNSETDPYAKQIYQEVKNMKTVDGITLKTVEKLKELLELIKFAYGGSSPDNTLQKLEIFSSAATNTVNNHKENPGDEDGYATKAWKKIANFSKKRQEVIEKSRMAEAQTVAELNQIYQQMKENEKFAGSLKESVEKKSYPRAQIIAAIREKKDNASPEEKALIKLIKDFVIKAEIDTDFGDDLDESVLQTLKTKKVALTNYATNNKTENKVYRNLSTEKQNTITLLISELAEKIIKMEKAIQAKKEQDRKNNKNPNTSPPAPFLKTTFGKITISLIVVVVLGLII</sequence>
<feature type="compositionally biased region" description="Pro residues" evidence="1">
    <location>
        <begin position="557"/>
        <end position="569"/>
    </location>
</feature>
<evidence type="ECO:0000313" key="3">
    <source>
        <dbReference type="Proteomes" id="UP000789831"/>
    </source>
</evidence>
<keyword evidence="3" id="KW-1185">Reference proteome</keyword>
<evidence type="ECO:0000313" key="2">
    <source>
        <dbReference type="EMBL" id="CAG8649367.1"/>
    </source>
</evidence>
<feature type="non-terminal residue" evidence="2">
    <location>
        <position position="1"/>
    </location>
</feature>
<feature type="region of interest" description="Disordered" evidence="1">
    <location>
        <begin position="550"/>
        <end position="576"/>
    </location>
</feature>
<protein>
    <submittedName>
        <fullName evidence="2">2403_t:CDS:1</fullName>
    </submittedName>
</protein>